<name>A0A0F8Y515_9ZZZZ</name>
<evidence type="ECO:0000313" key="1">
    <source>
        <dbReference type="EMBL" id="KKK76512.1"/>
    </source>
</evidence>
<reference evidence="1" key="1">
    <citation type="journal article" date="2015" name="Nature">
        <title>Complex archaea that bridge the gap between prokaryotes and eukaryotes.</title>
        <authorList>
            <person name="Spang A."/>
            <person name="Saw J.H."/>
            <person name="Jorgensen S.L."/>
            <person name="Zaremba-Niedzwiedzka K."/>
            <person name="Martijn J."/>
            <person name="Lind A.E."/>
            <person name="van Eijk R."/>
            <person name="Schleper C."/>
            <person name="Guy L."/>
            <person name="Ettema T.J."/>
        </authorList>
    </citation>
    <scope>NUCLEOTIDE SEQUENCE</scope>
</reference>
<comment type="caution">
    <text evidence="1">The sequence shown here is derived from an EMBL/GenBank/DDBJ whole genome shotgun (WGS) entry which is preliminary data.</text>
</comment>
<proteinExistence type="predicted"/>
<gene>
    <name evidence="1" type="ORF">LCGC14_2862900</name>
</gene>
<dbReference type="EMBL" id="LAZR01055371">
    <property type="protein sequence ID" value="KKK76512.1"/>
    <property type="molecule type" value="Genomic_DNA"/>
</dbReference>
<dbReference type="AlphaFoldDB" id="A0A0F8Y515"/>
<sequence>MKTLLKIDSRSRKANALRDDPLPLEMLPKTNRNCGQVVTSGRILEQASAVLAICVKLLGHTPSTSRRSNCEPLNKEML</sequence>
<protein>
    <submittedName>
        <fullName evidence="1">Uncharacterized protein</fullName>
    </submittedName>
</protein>
<accession>A0A0F8Y515</accession>
<organism evidence="1">
    <name type="scientific">marine sediment metagenome</name>
    <dbReference type="NCBI Taxonomy" id="412755"/>
    <lineage>
        <taxon>unclassified sequences</taxon>
        <taxon>metagenomes</taxon>
        <taxon>ecological metagenomes</taxon>
    </lineage>
</organism>